<name>A0AAV8UMC4_9RHOD</name>
<reference evidence="1 2" key="1">
    <citation type="journal article" date="2023" name="Nat. Commun.">
        <title>Origin of minicircular mitochondrial genomes in red algae.</title>
        <authorList>
            <person name="Lee Y."/>
            <person name="Cho C.H."/>
            <person name="Lee Y.M."/>
            <person name="Park S.I."/>
            <person name="Yang J.H."/>
            <person name="West J.A."/>
            <person name="Bhattacharya D."/>
            <person name="Yoon H.S."/>
        </authorList>
    </citation>
    <scope>NUCLEOTIDE SEQUENCE [LARGE SCALE GENOMIC DNA]</scope>
    <source>
        <strain evidence="1 2">CCMP1338</strain>
        <tissue evidence="1">Whole cell</tissue>
    </source>
</reference>
<evidence type="ECO:0000313" key="1">
    <source>
        <dbReference type="EMBL" id="KAJ8903710.1"/>
    </source>
</evidence>
<dbReference type="EMBL" id="JAMWBK010000007">
    <property type="protein sequence ID" value="KAJ8903710.1"/>
    <property type="molecule type" value="Genomic_DNA"/>
</dbReference>
<keyword evidence="2" id="KW-1185">Reference proteome</keyword>
<accession>A0AAV8UMC4</accession>
<protein>
    <submittedName>
        <fullName evidence="1">Uncharacterized protein</fullName>
    </submittedName>
</protein>
<comment type="caution">
    <text evidence="1">The sequence shown here is derived from an EMBL/GenBank/DDBJ whole genome shotgun (WGS) entry which is preliminary data.</text>
</comment>
<evidence type="ECO:0000313" key="2">
    <source>
        <dbReference type="Proteomes" id="UP001157974"/>
    </source>
</evidence>
<gene>
    <name evidence="1" type="ORF">NDN08_004810</name>
</gene>
<organism evidence="1 2">
    <name type="scientific">Rhodosorus marinus</name>
    <dbReference type="NCBI Taxonomy" id="101924"/>
    <lineage>
        <taxon>Eukaryota</taxon>
        <taxon>Rhodophyta</taxon>
        <taxon>Stylonematophyceae</taxon>
        <taxon>Stylonematales</taxon>
        <taxon>Stylonemataceae</taxon>
        <taxon>Rhodosorus</taxon>
    </lineage>
</organism>
<dbReference type="AlphaFoldDB" id="A0AAV8UMC4"/>
<dbReference type="Proteomes" id="UP001157974">
    <property type="component" value="Unassembled WGS sequence"/>
</dbReference>
<sequence>MYCVAQCHTSVSKFQVDLFRRMLFTALDYFVFVKVERDDVVTFLLFFRLVLLRRGRCSTNPCRCDVFRGFGQIILRPMHFGSKSHGERILE</sequence>
<proteinExistence type="predicted"/>